<proteinExistence type="predicted"/>
<organism evidence="1 2">
    <name type="scientific">Saccharopolyspora phatthalungensis</name>
    <dbReference type="NCBI Taxonomy" id="664693"/>
    <lineage>
        <taxon>Bacteria</taxon>
        <taxon>Bacillati</taxon>
        <taxon>Actinomycetota</taxon>
        <taxon>Actinomycetes</taxon>
        <taxon>Pseudonocardiales</taxon>
        <taxon>Pseudonocardiaceae</taxon>
        <taxon>Saccharopolyspora</taxon>
    </lineage>
</organism>
<dbReference type="EMBL" id="JACHIW010000002">
    <property type="protein sequence ID" value="MBB5158214.1"/>
    <property type="molecule type" value="Genomic_DNA"/>
</dbReference>
<evidence type="ECO:0000313" key="1">
    <source>
        <dbReference type="EMBL" id="MBB5158214.1"/>
    </source>
</evidence>
<accession>A0A840QBU3</accession>
<dbReference type="AlphaFoldDB" id="A0A840QBU3"/>
<gene>
    <name evidence="1" type="ORF">BJ970_005813</name>
</gene>
<reference evidence="1 2" key="1">
    <citation type="submission" date="2020-08" db="EMBL/GenBank/DDBJ databases">
        <title>Sequencing the genomes of 1000 actinobacteria strains.</title>
        <authorList>
            <person name="Klenk H.-P."/>
        </authorList>
    </citation>
    <scope>NUCLEOTIDE SEQUENCE [LARGE SCALE GENOMIC DNA]</scope>
    <source>
        <strain evidence="1 2">DSM 45584</strain>
    </source>
</reference>
<protein>
    <submittedName>
        <fullName evidence="1">Uncharacterized protein</fullName>
    </submittedName>
</protein>
<sequence>MAGLVRWLGGMAREMQRARTVMRHPALSSHARR</sequence>
<evidence type="ECO:0000313" key="2">
    <source>
        <dbReference type="Proteomes" id="UP000584374"/>
    </source>
</evidence>
<dbReference type="Proteomes" id="UP000584374">
    <property type="component" value="Unassembled WGS sequence"/>
</dbReference>
<comment type="caution">
    <text evidence="1">The sequence shown here is derived from an EMBL/GenBank/DDBJ whole genome shotgun (WGS) entry which is preliminary data.</text>
</comment>
<name>A0A840QBU3_9PSEU</name>
<keyword evidence="2" id="KW-1185">Reference proteome</keyword>